<reference evidence="3" key="1">
    <citation type="submission" date="2020-10" db="EMBL/GenBank/DDBJ databases">
        <authorList>
            <person name="Gilroy R."/>
        </authorList>
    </citation>
    <scope>NUCLEOTIDE SEQUENCE</scope>
    <source>
        <strain evidence="3">B1-20833</strain>
    </source>
</reference>
<dbReference type="AlphaFoldDB" id="A0A9D9HFX5"/>
<dbReference type="Proteomes" id="UP000823661">
    <property type="component" value="Unassembled WGS sequence"/>
</dbReference>
<protein>
    <submittedName>
        <fullName evidence="3">SGNH/GDSL hydrolase family protein</fullName>
    </submittedName>
</protein>
<dbReference type="InterPro" id="IPR032740">
    <property type="entry name" value="GxDLY"/>
</dbReference>
<gene>
    <name evidence="3" type="ORF">IAC06_08250</name>
</gene>
<dbReference type="Gene3D" id="3.40.50.1110">
    <property type="entry name" value="SGNH hydrolase"/>
    <property type="match status" value="1"/>
</dbReference>
<evidence type="ECO:0000313" key="4">
    <source>
        <dbReference type="Proteomes" id="UP000823661"/>
    </source>
</evidence>
<accession>A0A9D9HFX5</accession>
<dbReference type="Gene3D" id="2.60.120.260">
    <property type="entry name" value="Galactose-binding domain-like"/>
    <property type="match status" value="1"/>
</dbReference>
<feature type="domain" description="SGNH hydrolase-type esterase" evidence="1">
    <location>
        <begin position="177"/>
        <end position="353"/>
    </location>
</feature>
<dbReference type="InterPro" id="IPR013830">
    <property type="entry name" value="SGNH_hydro"/>
</dbReference>
<dbReference type="Pfam" id="PF14606">
    <property type="entry name" value="Lipase_GDSL_3"/>
    <property type="match status" value="1"/>
</dbReference>
<evidence type="ECO:0000259" key="1">
    <source>
        <dbReference type="Pfam" id="PF14606"/>
    </source>
</evidence>
<dbReference type="EMBL" id="JADIMI010000079">
    <property type="protein sequence ID" value="MBO8452850.1"/>
    <property type="molecule type" value="Genomic_DNA"/>
</dbReference>
<name>A0A9D9HFX5_9BACT</name>
<dbReference type="InterPro" id="IPR036514">
    <property type="entry name" value="SGNH_hydro_sf"/>
</dbReference>
<comment type="caution">
    <text evidence="3">The sequence shown here is derived from an EMBL/GenBank/DDBJ whole genome shotgun (WGS) entry which is preliminary data.</text>
</comment>
<keyword evidence="3" id="KW-0378">Hydrolase</keyword>
<proteinExistence type="predicted"/>
<feature type="domain" description="SGNH hydrolase-type esterase N-terminal" evidence="2">
    <location>
        <begin position="24"/>
        <end position="165"/>
    </location>
</feature>
<sequence length="361" mass="40527">MTRLYLFVVTIVISAFSAGAYDKEYYDASAFPVYGKSDDNTLSRYERLPSECETVSRPALWRLGRNSAGLYIRFRSNSTSISVRWTSRYGTKMNHMCDTGIRGLDLYALYEGDWRFAGSARPEGMTSDVVVVKNMDGEYREYMLYLSLYDGVTSLEIGVDEGAEIGQPQVDSPASDRPVVAYGTSILQGGCVSRAGMAHTAVLGRAIDREVINLGFSGNALLDYEIAELMASVPDPALYILDYVPNARAEMIDEKAERFFRIIRDAHPDVPVVFVEDPDFTHTVFDSAIREEVKSKNEAQRRLFERLVDMGEKNVYYVRSEGMIGEDGEATVDGIHFTDLGSERYVRHILPVVKKALRRSL</sequence>
<organism evidence="3 4">
    <name type="scientific">Candidatus Cryptobacteroides intestinavium</name>
    <dbReference type="NCBI Taxonomy" id="2840766"/>
    <lineage>
        <taxon>Bacteria</taxon>
        <taxon>Pseudomonadati</taxon>
        <taxon>Bacteroidota</taxon>
        <taxon>Bacteroidia</taxon>
        <taxon>Bacteroidales</taxon>
        <taxon>Candidatus Cryptobacteroides</taxon>
    </lineage>
</organism>
<reference evidence="3" key="2">
    <citation type="journal article" date="2021" name="PeerJ">
        <title>Extensive microbial diversity within the chicken gut microbiome revealed by metagenomics and culture.</title>
        <authorList>
            <person name="Gilroy R."/>
            <person name="Ravi A."/>
            <person name="Getino M."/>
            <person name="Pursley I."/>
            <person name="Horton D.L."/>
            <person name="Alikhan N.F."/>
            <person name="Baker D."/>
            <person name="Gharbi K."/>
            <person name="Hall N."/>
            <person name="Watson M."/>
            <person name="Adriaenssens E.M."/>
            <person name="Foster-Nyarko E."/>
            <person name="Jarju S."/>
            <person name="Secka A."/>
            <person name="Antonio M."/>
            <person name="Oren A."/>
            <person name="Chaudhuri R.R."/>
            <person name="La Ragione R."/>
            <person name="Hildebrand F."/>
            <person name="Pallen M.J."/>
        </authorList>
    </citation>
    <scope>NUCLEOTIDE SEQUENCE</scope>
    <source>
        <strain evidence="3">B1-20833</strain>
    </source>
</reference>
<dbReference type="SUPFAM" id="SSF52266">
    <property type="entry name" value="SGNH hydrolase"/>
    <property type="match status" value="1"/>
</dbReference>
<dbReference type="GO" id="GO:0016788">
    <property type="term" value="F:hydrolase activity, acting on ester bonds"/>
    <property type="evidence" value="ECO:0007669"/>
    <property type="project" value="UniProtKB-ARBA"/>
</dbReference>
<evidence type="ECO:0000313" key="3">
    <source>
        <dbReference type="EMBL" id="MBO8452850.1"/>
    </source>
</evidence>
<evidence type="ECO:0000259" key="2">
    <source>
        <dbReference type="Pfam" id="PF14607"/>
    </source>
</evidence>
<dbReference type="Pfam" id="PF14607">
    <property type="entry name" value="GxDLY"/>
    <property type="match status" value="1"/>
</dbReference>